<dbReference type="Gene3D" id="3.40.50.720">
    <property type="entry name" value="NAD(P)-binding Rossmann-like Domain"/>
    <property type="match status" value="1"/>
</dbReference>
<dbReference type="GO" id="GO:0008270">
    <property type="term" value="F:zinc ion binding"/>
    <property type="evidence" value="ECO:0007669"/>
    <property type="project" value="InterPro"/>
</dbReference>
<dbReference type="SUPFAM" id="SSF50129">
    <property type="entry name" value="GroES-like"/>
    <property type="match status" value="1"/>
</dbReference>
<name>A0A9P4WHI0_9PLEO</name>
<dbReference type="PANTHER" id="PTHR42940:SF8">
    <property type="entry name" value="VACUOLAR PROTEIN SORTING-ASSOCIATED PROTEIN 11"/>
    <property type="match status" value="1"/>
</dbReference>
<keyword evidence="4 6" id="KW-0862">Zinc</keyword>
<comment type="cofactor">
    <cofactor evidence="1 6">
        <name>Zn(2+)</name>
        <dbReference type="ChEBI" id="CHEBI:29105"/>
    </cofactor>
</comment>
<dbReference type="InterPro" id="IPR013149">
    <property type="entry name" value="ADH-like_C"/>
</dbReference>
<dbReference type="SMART" id="SM00829">
    <property type="entry name" value="PKS_ER"/>
    <property type="match status" value="1"/>
</dbReference>
<organism evidence="8 9">
    <name type="scientific">Didymella heteroderae</name>
    <dbReference type="NCBI Taxonomy" id="1769908"/>
    <lineage>
        <taxon>Eukaryota</taxon>
        <taxon>Fungi</taxon>
        <taxon>Dikarya</taxon>
        <taxon>Ascomycota</taxon>
        <taxon>Pezizomycotina</taxon>
        <taxon>Dothideomycetes</taxon>
        <taxon>Pleosporomycetidae</taxon>
        <taxon>Pleosporales</taxon>
        <taxon>Pleosporineae</taxon>
        <taxon>Didymellaceae</taxon>
        <taxon>Didymella</taxon>
    </lineage>
</organism>
<dbReference type="OrthoDB" id="1879366at2759"/>
<keyword evidence="5" id="KW-0560">Oxidoreductase</keyword>
<dbReference type="InterPro" id="IPR036291">
    <property type="entry name" value="NAD(P)-bd_dom_sf"/>
</dbReference>
<evidence type="ECO:0000313" key="8">
    <source>
        <dbReference type="EMBL" id="KAF3032651.1"/>
    </source>
</evidence>
<comment type="similarity">
    <text evidence="2 6">Belongs to the zinc-containing alcohol dehydrogenase family.</text>
</comment>
<gene>
    <name evidence="8" type="ORF">E8E12_002848</name>
</gene>
<dbReference type="SUPFAM" id="SSF51735">
    <property type="entry name" value="NAD(P)-binding Rossmann-fold domains"/>
    <property type="match status" value="1"/>
</dbReference>
<feature type="domain" description="Enoyl reductase (ER)" evidence="7">
    <location>
        <begin position="20"/>
        <end position="354"/>
    </location>
</feature>
<evidence type="ECO:0000256" key="3">
    <source>
        <dbReference type="ARBA" id="ARBA00022723"/>
    </source>
</evidence>
<comment type="caution">
    <text evidence="8">The sequence shown here is derived from an EMBL/GenBank/DDBJ whole genome shotgun (WGS) entry which is preliminary data.</text>
</comment>
<keyword evidence="9" id="KW-1185">Reference proteome</keyword>
<dbReference type="AlphaFoldDB" id="A0A9P4WHI0"/>
<accession>A0A9P4WHI0</accession>
<sequence>MSSAQEELPSTMWAWRKHRGNMEPVWEEVQVPEPHPTGLLVKLIAAGVCRSDYNLLTNENQPAWFQDQFTLGHEGCGRIVKLGSGISSDTGFKLGDVIALLAVPGCGASDCEECSADLAQLCTKAHRSGIGNDGFYASYCVIDVRGAVHVPKGVTPSQAAVATDAVTTAYHAIHRRGKITSEDTVFLFGLGGLGFNALQVIRAIGARVFVSDVKQENLDDALKIGVNKSDIVPVGKNIREWVEENGWSSKISAVADFVGTAQTFSDAQHIVRQAGRLLCVGTLNHENTVHMKIGIRKRLDIIFSYGGQTRDLKEALDLIAQGILDPIVADGKLEDFPRVLKELEAGRVKGRIALLFY</sequence>
<dbReference type="GO" id="GO:0005737">
    <property type="term" value="C:cytoplasm"/>
    <property type="evidence" value="ECO:0007669"/>
    <property type="project" value="TreeGrafter"/>
</dbReference>
<evidence type="ECO:0000256" key="2">
    <source>
        <dbReference type="ARBA" id="ARBA00008072"/>
    </source>
</evidence>
<protein>
    <recommendedName>
        <fullName evidence="7">Enoyl reductase (ER) domain-containing protein</fullName>
    </recommendedName>
</protein>
<dbReference type="Proteomes" id="UP000758155">
    <property type="component" value="Unassembled WGS sequence"/>
</dbReference>
<evidence type="ECO:0000256" key="1">
    <source>
        <dbReference type="ARBA" id="ARBA00001947"/>
    </source>
</evidence>
<dbReference type="InterPro" id="IPR002328">
    <property type="entry name" value="ADH_Zn_CS"/>
</dbReference>
<dbReference type="PANTHER" id="PTHR42940">
    <property type="entry name" value="ALCOHOL DEHYDROGENASE 1-RELATED"/>
    <property type="match status" value="1"/>
</dbReference>
<dbReference type="Gene3D" id="3.90.180.10">
    <property type="entry name" value="Medium-chain alcohol dehydrogenases, catalytic domain"/>
    <property type="match status" value="1"/>
</dbReference>
<evidence type="ECO:0000259" key="7">
    <source>
        <dbReference type="SMART" id="SM00829"/>
    </source>
</evidence>
<evidence type="ECO:0000313" key="9">
    <source>
        <dbReference type="Proteomes" id="UP000758155"/>
    </source>
</evidence>
<dbReference type="GO" id="GO:0004022">
    <property type="term" value="F:alcohol dehydrogenase (NAD+) activity"/>
    <property type="evidence" value="ECO:0007669"/>
    <property type="project" value="TreeGrafter"/>
</dbReference>
<dbReference type="Pfam" id="PF08240">
    <property type="entry name" value="ADH_N"/>
    <property type="match status" value="1"/>
</dbReference>
<evidence type="ECO:0000256" key="6">
    <source>
        <dbReference type="RuleBase" id="RU361277"/>
    </source>
</evidence>
<dbReference type="InterPro" id="IPR013154">
    <property type="entry name" value="ADH-like_N"/>
</dbReference>
<dbReference type="InterPro" id="IPR011032">
    <property type="entry name" value="GroES-like_sf"/>
</dbReference>
<keyword evidence="3 6" id="KW-0479">Metal-binding</keyword>
<dbReference type="Pfam" id="PF00107">
    <property type="entry name" value="ADH_zinc_N"/>
    <property type="match status" value="1"/>
</dbReference>
<evidence type="ECO:0000256" key="5">
    <source>
        <dbReference type="ARBA" id="ARBA00023002"/>
    </source>
</evidence>
<dbReference type="PROSITE" id="PS00059">
    <property type="entry name" value="ADH_ZINC"/>
    <property type="match status" value="1"/>
</dbReference>
<dbReference type="InterPro" id="IPR020843">
    <property type="entry name" value="ER"/>
</dbReference>
<dbReference type="EMBL" id="SWKV01000095">
    <property type="protein sequence ID" value="KAF3032651.1"/>
    <property type="molecule type" value="Genomic_DNA"/>
</dbReference>
<reference evidence="8" key="1">
    <citation type="submission" date="2019-04" db="EMBL/GenBank/DDBJ databases">
        <title>Sequencing of skin fungus with MAO and IRED activity.</title>
        <authorList>
            <person name="Marsaioli A.J."/>
            <person name="Bonatto J.M.C."/>
            <person name="Reis Junior O."/>
        </authorList>
    </citation>
    <scope>NUCLEOTIDE SEQUENCE</scope>
    <source>
        <strain evidence="8">28M1</strain>
    </source>
</reference>
<dbReference type="CDD" id="cd08254">
    <property type="entry name" value="hydroxyacyl_CoA_DH"/>
    <property type="match status" value="1"/>
</dbReference>
<evidence type="ECO:0000256" key="4">
    <source>
        <dbReference type="ARBA" id="ARBA00022833"/>
    </source>
</evidence>
<proteinExistence type="inferred from homology"/>